<name>X1NZH9_9ZZZZ</name>
<protein>
    <submittedName>
        <fullName evidence="1">Uncharacterized protein</fullName>
    </submittedName>
</protein>
<proteinExistence type="predicted"/>
<dbReference type="EMBL" id="BARV01021471">
    <property type="protein sequence ID" value="GAI24054.1"/>
    <property type="molecule type" value="Genomic_DNA"/>
</dbReference>
<organism evidence="1">
    <name type="scientific">marine sediment metagenome</name>
    <dbReference type="NCBI Taxonomy" id="412755"/>
    <lineage>
        <taxon>unclassified sequences</taxon>
        <taxon>metagenomes</taxon>
        <taxon>ecological metagenomes</taxon>
    </lineage>
</organism>
<gene>
    <name evidence="1" type="ORF">S06H3_35570</name>
</gene>
<evidence type="ECO:0000313" key="1">
    <source>
        <dbReference type="EMBL" id="GAI24054.1"/>
    </source>
</evidence>
<accession>X1NZH9</accession>
<feature type="non-terminal residue" evidence="1">
    <location>
        <position position="1"/>
    </location>
</feature>
<comment type="caution">
    <text evidence="1">The sequence shown here is derived from an EMBL/GenBank/DDBJ whole genome shotgun (WGS) entry which is preliminary data.</text>
</comment>
<reference evidence="1" key="1">
    <citation type="journal article" date="2014" name="Front. Microbiol.">
        <title>High frequency of phylogenetically diverse reductive dehalogenase-homologous genes in deep subseafloor sedimentary metagenomes.</title>
        <authorList>
            <person name="Kawai M."/>
            <person name="Futagami T."/>
            <person name="Toyoda A."/>
            <person name="Takaki Y."/>
            <person name="Nishi S."/>
            <person name="Hori S."/>
            <person name="Arai W."/>
            <person name="Tsubouchi T."/>
            <person name="Morono Y."/>
            <person name="Uchiyama I."/>
            <person name="Ito T."/>
            <person name="Fujiyama A."/>
            <person name="Inagaki F."/>
            <person name="Takami H."/>
        </authorList>
    </citation>
    <scope>NUCLEOTIDE SEQUENCE</scope>
    <source>
        <strain evidence="1">Expedition CK06-06</strain>
    </source>
</reference>
<sequence length="43" mass="4998">VMILRFIMTLQSYVVSSICTMQDQEDTHWSQMVESVFAPKFIG</sequence>
<dbReference type="AlphaFoldDB" id="X1NZH9"/>